<proteinExistence type="predicted"/>
<accession>A0A1G9TQ48</accession>
<evidence type="ECO:0000313" key="1">
    <source>
        <dbReference type="EMBL" id="SDM49668.1"/>
    </source>
</evidence>
<evidence type="ECO:0008006" key="3">
    <source>
        <dbReference type="Google" id="ProtNLM"/>
    </source>
</evidence>
<evidence type="ECO:0000313" key="2">
    <source>
        <dbReference type="Proteomes" id="UP000199370"/>
    </source>
</evidence>
<gene>
    <name evidence="1" type="ORF">SAMN05192554_10351</name>
</gene>
<dbReference type="Pfam" id="PF10094">
    <property type="entry name" value="DUF2332"/>
    <property type="match status" value="1"/>
</dbReference>
<name>A0A1G9TQ48_9EURY</name>
<sequence length="270" mass="29353">MDDPVPAFADFVRSHEARVRELVATRRTQTNAVGRTSVLYPAFARVAERVDGPVALVEVGASAGLNLLFDRYSYQYRLPDGGARTVGVDDASVTVSADLRAGDPPLPADPPAVATRVGIDLNPLDATDDEDLNWLRALVWPEHVDRHEQLAAAATVARTDPPEIVAGDALDVLTAVVDELPTDVAVCVYDTQVLYQLTEAQRDRYRDLLADLATDRDLHWVSGSHAVESSDGPGIALRHADVSDDGVLEPTTTIARYESHGRWLEWVAPE</sequence>
<dbReference type="EMBL" id="FNIA01000003">
    <property type="protein sequence ID" value="SDM49668.1"/>
    <property type="molecule type" value="Genomic_DNA"/>
</dbReference>
<dbReference type="InterPro" id="IPR011200">
    <property type="entry name" value="UCP012608"/>
</dbReference>
<organism evidence="1 2">
    <name type="scientific">Haloarchaeobius iranensis</name>
    <dbReference type="NCBI Taxonomy" id="996166"/>
    <lineage>
        <taxon>Archaea</taxon>
        <taxon>Methanobacteriati</taxon>
        <taxon>Methanobacteriota</taxon>
        <taxon>Stenosarchaea group</taxon>
        <taxon>Halobacteria</taxon>
        <taxon>Halobacteriales</taxon>
        <taxon>Halorubellaceae</taxon>
        <taxon>Haloarchaeobius</taxon>
    </lineage>
</organism>
<dbReference type="AlphaFoldDB" id="A0A1G9TQ48"/>
<dbReference type="Proteomes" id="UP000199370">
    <property type="component" value="Unassembled WGS sequence"/>
</dbReference>
<keyword evidence="2" id="KW-1185">Reference proteome</keyword>
<protein>
    <recommendedName>
        <fullName evidence="3">DUF2332 domain-containing protein</fullName>
    </recommendedName>
</protein>
<dbReference type="OrthoDB" id="199796at2157"/>
<reference evidence="1 2" key="1">
    <citation type="submission" date="2016-10" db="EMBL/GenBank/DDBJ databases">
        <authorList>
            <person name="de Groot N.N."/>
        </authorList>
    </citation>
    <scope>NUCLEOTIDE SEQUENCE [LARGE SCALE GENOMIC DNA]</scope>
    <source>
        <strain evidence="2">EB21,IBRC-M 10013,KCTC 4048</strain>
    </source>
</reference>
<dbReference type="STRING" id="996166.SAMN05192554_10351"/>